<protein>
    <submittedName>
        <fullName evidence="1">Uncharacterized protein</fullName>
    </submittedName>
</protein>
<gene>
    <name evidence="1" type="ORF">N658DRAFT_566006</name>
</gene>
<dbReference type="EMBL" id="MU863631">
    <property type="protein sequence ID" value="KAK4102413.1"/>
    <property type="molecule type" value="Genomic_DNA"/>
</dbReference>
<keyword evidence="2" id="KW-1185">Reference proteome</keyword>
<evidence type="ECO:0000313" key="1">
    <source>
        <dbReference type="EMBL" id="KAK4102413.1"/>
    </source>
</evidence>
<name>A0AAN6Q2R0_9PEZI</name>
<comment type="caution">
    <text evidence="1">The sequence shown here is derived from an EMBL/GenBank/DDBJ whole genome shotgun (WGS) entry which is preliminary data.</text>
</comment>
<dbReference type="AlphaFoldDB" id="A0AAN6Q2R0"/>
<reference evidence="1" key="2">
    <citation type="submission" date="2023-05" db="EMBL/GenBank/DDBJ databases">
        <authorList>
            <consortium name="Lawrence Berkeley National Laboratory"/>
            <person name="Steindorff A."/>
            <person name="Hensen N."/>
            <person name="Bonometti L."/>
            <person name="Westerberg I."/>
            <person name="Brannstrom I.O."/>
            <person name="Guillou S."/>
            <person name="Cros-Aarteil S."/>
            <person name="Calhoun S."/>
            <person name="Haridas S."/>
            <person name="Kuo A."/>
            <person name="Mondo S."/>
            <person name="Pangilinan J."/>
            <person name="Riley R."/>
            <person name="Labutti K."/>
            <person name="Andreopoulos B."/>
            <person name="Lipzen A."/>
            <person name="Chen C."/>
            <person name="Yanf M."/>
            <person name="Daum C."/>
            <person name="Ng V."/>
            <person name="Clum A."/>
            <person name="Ohm R."/>
            <person name="Martin F."/>
            <person name="Silar P."/>
            <person name="Natvig D."/>
            <person name="Lalanne C."/>
            <person name="Gautier V."/>
            <person name="Ament-Velasquez S.L."/>
            <person name="Kruys A."/>
            <person name="Hutchinson M.I."/>
            <person name="Powell A.J."/>
            <person name="Barry K."/>
            <person name="Miller A.N."/>
            <person name="Grigoriev I.V."/>
            <person name="Debuchy R."/>
            <person name="Gladieux P."/>
            <person name="Thoren M.H."/>
            <person name="Johannesson H."/>
        </authorList>
    </citation>
    <scope>NUCLEOTIDE SEQUENCE</scope>
    <source>
        <strain evidence="1">CBS 757.83</strain>
    </source>
</reference>
<evidence type="ECO:0000313" key="2">
    <source>
        <dbReference type="Proteomes" id="UP001305647"/>
    </source>
</evidence>
<dbReference type="Proteomes" id="UP001305647">
    <property type="component" value="Unassembled WGS sequence"/>
</dbReference>
<organism evidence="1 2">
    <name type="scientific">Parathielavia hyrcaniae</name>
    <dbReference type="NCBI Taxonomy" id="113614"/>
    <lineage>
        <taxon>Eukaryota</taxon>
        <taxon>Fungi</taxon>
        <taxon>Dikarya</taxon>
        <taxon>Ascomycota</taxon>
        <taxon>Pezizomycotina</taxon>
        <taxon>Sordariomycetes</taxon>
        <taxon>Sordariomycetidae</taxon>
        <taxon>Sordariales</taxon>
        <taxon>Chaetomiaceae</taxon>
        <taxon>Parathielavia</taxon>
    </lineage>
</organism>
<sequence>MARQLGFETSAGLARWEDGIVNDHFANFVCDYLAHGYTVEPDRAALVGYVDLERAVGERIRMLERRRFEMMGDLDKGEWTARDHYKEFVVGVVADDRWLAKFGLEHVELCKRGWTARETTEKMIKFLDFLIKEWGEGAGDSSHREKTGQVQVLRG</sequence>
<reference evidence="1" key="1">
    <citation type="journal article" date="2023" name="Mol. Phylogenet. Evol.">
        <title>Genome-scale phylogeny and comparative genomics of the fungal order Sordariales.</title>
        <authorList>
            <person name="Hensen N."/>
            <person name="Bonometti L."/>
            <person name="Westerberg I."/>
            <person name="Brannstrom I.O."/>
            <person name="Guillou S."/>
            <person name="Cros-Aarteil S."/>
            <person name="Calhoun S."/>
            <person name="Haridas S."/>
            <person name="Kuo A."/>
            <person name="Mondo S."/>
            <person name="Pangilinan J."/>
            <person name="Riley R."/>
            <person name="LaButti K."/>
            <person name="Andreopoulos B."/>
            <person name="Lipzen A."/>
            <person name="Chen C."/>
            <person name="Yan M."/>
            <person name="Daum C."/>
            <person name="Ng V."/>
            <person name="Clum A."/>
            <person name="Steindorff A."/>
            <person name="Ohm R.A."/>
            <person name="Martin F."/>
            <person name="Silar P."/>
            <person name="Natvig D.O."/>
            <person name="Lalanne C."/>
            <person name="Gautier V."/>
            <person name="Ament-Velasquez S.L."/>
            <person name="Kruys A."/>
            <person name="Hutchinson M.I."/>
            <person name="Powell A.J."/>
            <person name="Barry K."/>
            <person name="Miller A.N."/>
            <person name="Grigoriev I.V."/>
            <person name="Debuchy R."/>
            <person name="Gladieux P."/>
            <person name="Hiltunen Thoren M."/>
            <person name="Johannesson H."/>
        </authorList>
    </citation>
    <scope>NUCLEOTIDE SEQUENCE</scope>
    <source>
        <strain evidence="1">CBS 757.83</strain>
    </source>
</reference>
<proteinExistence type="predicted"/>
<accession>A0AAN6Q2R0</accession>